<comment type="caution">
    <text evidence="3">The sequence shown here is derived from an EMBL/GenBank/DDBJ whole genome shotgun (WGS) entry which is preliminary data.</text>
</comment>
<feature type="transmembrane region" description="Helical" evidence="2">
    <location>
        <begin position="470"/>
        <end position="490"/>
    </location>
</feature>
<feature type="transmembrane region" description="Helical" evidence="2">
    <location>
        <begin position="366"/>
        <end position="385"/>
    </location>
</feature>
<feature type="region of interest" description="Disordered" evidence="1">
    <location>
        <begin position="1053"/>
        <end position="1075"/>
    </location>
</feature>
<reference evidence="3 4" key="1">
    <citation type="submission" date="2016-10" db="EMBL/GenBank/DDBJ databases">
        <title>Draft genome sequence of Methylobacterium extorquens CP3, a seed endophyte of Crotalaria pumila with plant growth-promoting and metal tolerance properties.</title>
        <authorList>
            <person name="Sanchez-Lopez A.S."/>
            <person name="Van Hamme J.D."/>
            <person name="Thijs S."/>
            <person name="Mcammond B.M."/>
            <person name="Stevens V."/>
            <person name="Gonzalez-Chavez M.D.C."/>
            <person name="Vangronsveld J."/>
        </authorList>
    </citation>
    <scope>NUCLEOTIDE SEQUENCE [LARGE SCALE GENOMIC DNA]</scope>
    <source>
        <strain evidence="3 4">CP3</strain>
    </source>
</reference>
<dbReference type="EMBL" id="MNAO01000007">
    <property type="protein sequence ID" value="OHV18111.1"/>
    <property type="molecule type" value="Genomic_DNA"/>
</dbReference>
<keyword evidence="2" id="KW-0812">Transmembrane</keyword>
<dbReference type="Gene3D" id="3.30.70.1430">
    <property type="entry name" value="Multidrug efflux transporter AcrB pore domain"/>
    <property type="match status" value="2"/>
</dbReference>
<feature type="transmembrane region" description="Helical" evidence="2">
    <location>
        <begin position="986"/>
        <end position="1006"/>
    </location>
</feature>
<sequence length="1075" mass="115738">MFTLLVTHSLRNRKLVLALAAVLVVYGAFTVTKLPVDVFPDLNRPTVTIMTEAEGLAPQEVEQLVTFPVETQMNGLPGVTRVRSVSGVGLSVIYVEFDWGTDIYRNRQQVSERLAMVRPQLPANVNPMMGPVSSIMGQIVMVALSGGTVSPMQLRELADFTIRPRLLSIPGVAQVIPMGGEVRQFRVAPQPTALRALGITHTQLETALAQFGTNTGGGFTDQYAREYLIRNLGRTMNLDDLRNMVVATVNNRPVYLRQVAEVSFAAKVKRGDSGYMGTPAVVVSVEKQPGVDTVRLTREVEAALAEITASLNACGTDAAKGGAGLAGPSVTELADDACAFKGVRSDQLIFRQANFIETSIRNVETVLMEAVAVVAVVLFAFLLNVRTTAISLTAIPVSILATAVVFHLAGLSINTMTLGGLAIAIGELVDDAVVDVENIYRRLGENRRAGSPRSVFEVVVSASNEVRSGIVYATMVIVLVFVPLFALSGIEGRLFAPLGQAYIVSILASLLVSITLTPVLAYYLLPGLKRLEEHDSRFLKLLKRGNAALLRGLLGHARPVMAVAASAVLLAGLAVAFLPRTFLPPFNEGSFTVNMTFNPGISLAESNRIGLVAERLLLEMPDVKSIGRRTGRAELDEHAEGVHSSDLEIDIEPGARPKPELVTDIRGRLAVLPVNVNVGQPISHRLDHMLSGVRAEIALKIFGEDLDTLRTLAEDLRGRLSEIPGLADLQVEKQVLIPQLEIRVDYARAALYGVQPAALVEQLSRLSNGQVVSRVVDGYRRFDVVMRLSDTMRTTQRLGDLLIETPSGWVPARQIADIRETDGPNQILRENARRRIVVQANTQAGSDMGKIVQAIQEKVAAANLPNGYTTSLEGTFQAQAEASRTIGLLSLLSLALVFALLYSRYRSVVFTLIILGSIPLALIGSVAALWLAGQPLSVASMIGFITLTGIATRNGILKISHYLNLAIHEGMPFGRELVIRGSLERLAPVLMTALSAGVALVPLLVGADAPGKEILHPVAVTIFGGLISATLLDTVLTPVLFLTFGRRPLERLRDDARHSPETSPEAPRGAPIEAF</sequence>
<keyword evidence="2" id="KW-0472">Membrane</keyword>
<feature type="transmembrane region" description="Helical" evidence="2">
    <location>
        <begin position="392"/>
        <end position="413"/>
    </location>
</feature>
<name>A0A1S1P9W8_METEX</name>
<organism evidence="3 4">
    <name type="scientific">Methylorubrum extorquens</name>
    <name type="common">Methylobacterium dichloromethanicum</name>
    <name type="synonym">Methylobacterium extorquens</name>
    <dbReference type="NCBI Taxonomy" id="408"/>
    <lineage>
        <taxon>Bacteria</taxon>
        <taxon>Pseudomonadati</taxon>
        <taxon>Pseudomonadota</taxon>
        <taxon>Alphaproteobacteria</taxon>
        <taxon>Hyphomicrobiales</taxon>
        <taxon>Methylobacteriaceae</taxon>
        <taxon>Methylorubrum</taxon>
    </lineage>
</organism>
<proteinExistence type="predicted"/>
<dbReference type="SUPFAM" id="SSF82714">
    <property type="entry name" value="Multidrug efflux transporter AcrB TolC docking domain, DN and DC subdomains"/>
    <property type="match status" value="2"/>
</dbReference>
<dbReference type="Gene3D" id="3.30.70.1320">
    <property type="entry name" value="Multidrug efflux transporter AcrB pore domain like"/>
    <property type="match status" value="1"/>
</dbReference>
<keyword evidence="2" id="KW-1133">Transmembrane helix</keyword>
<dbReference type="GO" id="GO:0005886">
    <property type="term" value="C:plasma membrane"/>
    <property type="evidence" value="ECO:0007669"/>
    <property type="project" value="TreeGrafter"/>
</dbReference>
<gene>
    <name evidence="3" type="ORF">BK022_01445</name>
</gene>
<dbReference type="Pfam" id="PF00873">
    <property type="entry name" value="ACR_tran"/>
    <property type="match status" value="2"/>
</dbReference>
<dbReference type="Gene3D" id="3.30.70.1440">
    <property type="entry name" value="Multidrug efflux transporter AcrB pore domain"/>
    <property type="match status" value="1"/>
</dbReference>
<dbReference type="GO" id="GO:0042910">
    <property type="term" value="F:xenobiotic transmembrane transporter activity"/>
    <property type="evidence" value="ECO:0007669"/>
    <property type="project" value="TreeGrafter"/>
</dbReference>
<dbReference type="AlphaFoldDB" id="A0A1S1P9W8"/>
<dbReference type="Gene3D" id="3.30.2090.10">
    <property type="entry name" value="Multidrug efflux transporter AcrB TolC docking domain, DN and DC subdomains"/>
    <property type="match status" value="2"/>
</dbReference>
<dbReference type="InterPro" id="IPR001036">
    <property type="entry name" value="Acrflvin-R"/>
</dbReference>
<dbReference type="PANTHER" id="PTHR32063">
    <property type="match status" value="1"/>
</dbReference>
<dbReference type="SUPFAM" id="SSF82693">
    <property type="entry name" value="Multidrug efflux transporter AcrB pore domain, PN1, PN2, PC1 and PC2 subdomains"/>
    <property type="match status" value="2"/>
</dbReference>
<protein>
    <submittedName>
        <fullName evidence="3">Multidrug transporter AcrB</fullName>
    </submittedName>
</protein>
<accession>A0A1S1P9W8</accession>
<feature type="transmembrane region" description="Helical" evidence="2">
    <location>
        <begin position="1018"/>
        <end position="1044"/>
    </location>
</feature>
<dbReference type="PRINTS" id="PR00702">
    <property type="entry name" value="ACRIFLAVINRP"/>
</dbReference>
<feature type="transmembrane region" description="Helical" evidence="2">
    <location>
        <begin position="908"/>
        <end position="932"/>
    </location>
</feature>
<evidence type="ECO:0000256" key="2">
    <source>
        <dbReference type="SAM" id="Phobius"/>
    </source>
</evidence>
<evidence type="ECO:0000313" key="4">
    <source>
        <dbReference type="Proteomes" id="UP000180215"/>
    </source>
</evidence>
<dbReference type="Gene3D" id="1.20.1640.10">
    <property type="entry name" value="Multidrug efflux transporter AcrB transmembrane domain"/>
    <property type="match status" value="3"/>
</dbReference>
<dbReference type="InterPro" id="IPR027463">
    <property type="entry name" value="AcrB_DN_DC_subdom"/>
</dbReference>
<dbReference type="Proteomes" id="UP000180215">
    <property type="component" value="Unassembled WGS sequence"/>
</dbReference>
<dbReference type="SUPFAM" id="SSF82866">
    <property type="entry name" value="Multidrug efflux transporter AcrB transmembrane domain"/>
    <property type="match status" value="2"/>
</dbReference>
<evidence type="ECO:0000256" key="1">
    <source>
        <dbReference type="SAM" id="MobiDB-lite"/>
    </source>
</evidence>
<dbReference type="PANTHER" id="PTHR32063:SF4">
    <property type="entry name" value="SLR6043 PROTEIN"/>
    <property type="match status" value="1"/>
</dbReference>
<feature type="transmembrane region" description="Helical" evidence="2">
    <location>
        <begin position="502"/>
        <end position="525"/>
    </location>
</feature>
<feature type="transmembrane region" description="Helical" evidence="2">
    <location>
        <begin position="885"/>
        <end position="902"/>
    </location>
</feature>
<evidence type="ECO:0000313" key="3">
    <source>
        <dbReference type="EMBL" id="OHV18111.1"/>
    </source>
</evidence>